<dbReference type="AlphaFoldDB" id="A0A6C0IPY2"/>
<reference evidence="1" key="1">
    <citation type="journal article" date="2020" name="Nature">
        <title>Giant virus diversity and host interactions through global metagenomics.</title>
        <authorList>
            <person name="Schulz F."/>
            <person name="Roux S."/>
            <person name="Paez-Espino D."/>
            <person name="Jungbluth S."/>
            <person name="Walsh D.A."/>
            <person name="Denef V.J."/>
            <person name="McMahon K.D."/>
            <person name="Konstantinidis K.T."/>
            <person name="Eloe-Fadrosh E.A."/>
            <person name="Kyrpides N.C."/>
            <person name="Woyke T."/>
        </authorList>
    </citation>
    <scope>NUCLEOTIDE SEQUENCE</scope>
    <source>
        <strain evidence="1">GVMAG-M-3300024252-29</strain>
    </source>
</reference>
<accession>A0A6C0IPY2</accession>
<proteinExistence type="predicted"/>
<protein>
    <submittedName>
        <fullName evidence="1">Uncharacterized protein</fullName>
    </submittedName>
</protein>
<dbReference type="EMBL" id="MN740208">
    <property type="protein sequence ID" value="QHT93583.1"/>
    <property type="molecule type" value="Genomic_DNA"/>
</dbReference>
<organism evidence="1">
    <name type="scientific">viral metagenome</name>
    <dbReference type="NCBI Taxonomy" id="1070528"/>
    <lineage>
        <taxon>unclassified sequences</taxon>
        <taxon>metagenomes</taxon>
        <taxon>organismal metagenomes</taxon>
    </lineage>
</organism>
<sequence>MSTFYTLSPDQEALAVRLMEHDKEAWKDMLSDVSPTFGDPLADKVAKIMKNRVDNNVAYSEMGDMIREMLYVKGEQETNRRRTLECDMYEGYDEEKEEEMIAMEEYEMAKEYEMARKKFLEGLIKEKLIDLILMDEELREEILHEGVVATTINTEQRT</sequence>
<evidence type="ECO:0000313" key="1">
    <source>
        <dbReference type="EMBL" id="QHT93583.1"/>
    </source>
</evidence>
<name>A0A6C0IPY2_9ZZZZ</name>